<feature type="transmembrane region" description="Helical" evidence="7">
    <location>
        <begin position="261"/>
        <end position="278"/>
    </location>
</feature>
<dbReference type="PANTHER" id="PTHR11819">
    <property type="entry name" value="SOLUTE CARRIER FAMILY 5"/>
    <property type="match status" value="1"/>
</dbReference>
<gene>
    <name evidence="8" type="ORF">Q4527_07415</name>
</gene>
<dbReference type="Gene3D" id="1.20.1730.10">
    <property type="entry name" value="Sodium/glucose cotransporter"/>
    <property type="match status" value="1"/>
</dbReference>
<dbReference type="GeneID" id="83258682"/>
<evidence type="ECO:0000256" key="1">
    <source>
        <dbReference type="ARBA" id="ARBA00004141"/>
    </source>
</evidence>
<proteinExistence type="inferred from homology"/>
<feature type="transmembrane region" description="Helical" evidence="7">
    <location>
        <begin position="428"/>
        <end position="452"/>
    </location>
</feature>
<dbReference type="AlphaFoldDB" id="A0AAW7Z3T6"/>
<dbReference type="PROSITE" id="PS50283">
    <property type="entry name" value="NA_SOLUT_SYMP_3"/>
    <property type="match status" value="1"/>
</dbReference>
<dbReference type="InterPro" id="IPR001734">
    <property type="entry name" value="Na/solute_symporter"/>
</dbReference>
<evidence type="ECO:0000313" key="9">
    <source>
        <dbReference type="Proteomes" id="UP001170717"/>
    </source>
</evidence>
<sequence>MIYEYLVIAGYFLLILGIGFAFKSMAKNSTSDYFRGGGRMLWWMVGSTAFMAQFSAWTFTGAAGKAFSDGFAISLVFFANTFAYFCGWLYFSARFRQMRVDTPTEGIKRRFGSQNEQFFSWALIIFSMINAGVWLNALGVFSSAVFNADISLTIIATGLTVLFVSVLSGAWGVVASDFVQTLIVAIISIACAIVALVKVGGPVALVTDFPVDFVMGPDMNYGLLLVGTFVFFLAKQLITIMNLNDSFRFLNAKDTVNARKAALLAMILMGVGSIIWFIPPWASAILYPDAATAYPELGNKAGDAVYLVFTRNAMPLGTVGLLLAGLFAASMSSMDSALNKNAGIFVRSLYQPLLLKKQKQVSDKHLLNVSRLVSFISGIMVIAVALFFKSLKELSLFELMMNVSTMIQVPLLIPLIFGLFIKKTPQWAPWLTVAIGLTVSWLMMNVFTPEFFANWIGLEQALTRRESIDLNLMLIIIAHLVITAGFFCATSFFYNPEKDAHKAETERFFDDVETPVIADFEQDDYDRQQRNKLGVMVIIMSVGMLVMMLIPNPLWGRLMFLGCAVIMLIIGLLLKHSARKETTTATSSLSKKPCLE</sequence>
<dbReference type="Proteomes" id="UP001170717">
    <property type="component" value="Unassembled WGS sequence"/>
</dbReference>
<feature type="transmembrane region" description="Helical" evidence="7">
    <location>
        <begin position="71"/>
        <end position="91"/>
    </location>
</feature>
<reference evidence="8" key="1">
    <citation type="submission" date="2023-07" db="EMBL/GenBank/DDBJ databases">
        <title>Genome content predicts the carbon catabolic preferences of heterotrophic bacteria.</title>
        <authorList>
            <person name="Gralka M."/>
        </authorList>
    </citation>
    <scope>NUCLEOTIDE SEQUENCE</scope>
    <source>
        <strain evidence="8">F2M12</strain>
    </source>
</reference>
<organism evidence="8 9">
    <name type="scientific">Alteromonas stellipolaris</name>
    <dbReference type="NCBI Taxonomy" id="233316"/>
    <lineage>
        <taxon>Bacteria</taxon>
        <taxon>Pseudomonadati</taxon>
        <taxon>Pseudomonadota</taxon>
        <taxon>Gammaproteobacteria</taxon>
        <taxon>Alteromonadales</taxon>
        <taxon>Alteromonadaceae</taxon>
        <taxon>Alteromonas/Salinimonas group</taxon>
        <taxon>Alteromonas</taxon>
    </lineage>
</organism>
<feature type="transmembrane region" description="Helical" evidence="7">
    <location>
        <begin position="221"/>
        <end position="240"/>
    </location>
</feature>
<dbReference type="GO" id="GO:0005886">
    <property type="term" value="C:plasma membrane"/>
    <property type="evidence" value="ECO:0007669"/>
    <property type="project" value="TreeGrafter"/>
</dbReference>
<evidence type="ECO:0000256" key="5">
    <source>
        <dbReference type="ARBA" id="ARBA00023136"/>
    </source>
</evidence>
<dbReference type="Pfam" id="PF00474">
    <property type="entry name" value="SSF"/>
    <property type="match status" value="1"/>
</dbReference>
<feature type="transmembrane region" description="Helical" evidence="7">
    <location>
        <begin position="313"/>
        <end position="331"/>
    </location>
</feature>
<feature type="transmembrane region" description="Helical" evidence="7">
    <location>
        <begin position="533"/>
        <end position="550"/>
    </location>
</feature>
<evidence type="ECO:0000256" key="6">
    <source>
        <dbReference type="RuleBase" id="RU362091"/>
    </source>
</evidence>
<dbReference type="RefSeq" id="WP_061997726.1">
    <property type="nucleotide sequence ID" value="NZ_CP014322.1"/>
</dbReference>
<evidence type="ECO:0000256" key="7">
    <source>
        <dbReference type="SAM" id="Phobius"/>
    </source>
</evidence>
<feature type="transmembrane region" description="Helical" evidence="7">
    <location>
        <begin position="118"/>
        <end position="138"/>
    </location>
</feature>
<evidence type="ECO:0000256" key="2">
    <source>
        <dbReference type="ARBA" id="ARBA00006434"/>
    </source>
</evidence>
<feature type="transmembrane region" description="Helical" evidence="7">
    <location>
        <begin position="366"/>
        <end position="388"/>
    </location>
</feature>
<evidence type="ECO:0000256" key="4">
    <source>
        <dbReference type="ARBA" id="ARBA00022989"/>
    </source>
</evidence>
<comment type="caution">
    <text evidence="8">The sequence shown here is derived from an EMBL/GenBank/DDBJ whole genome shotgun (WGS) entry which is preliminary data.</text>
</comment>
<feature type="transmembrane region" description="Helical" evidence="7">
    <location>
        <begin position="150"/>
        <end position="174"/>
    </location>
</feature>
<comment type="similarity">
    <text evidence="2 6">Belongs to the sodium:solute symporter (SSF) (TC 2.A.21) family.</text>
</comment>
<feature type="transmembrane region" description="Helical" evidence="7">
    <location>
        <begin position="472"/>
        <end position="494"/>
    </location>
</feature>
<keyword evidence="3 7" id="KW-0812">Transmembrane</keyword>
<accession>A0AAW7Z3T6</accession>
<feature type="transmembrane region" description="Helical" evidence="7">
    <location>
        <begin position="42"/>
        <end position="59"/>
    </location>
</feature>
<evidence type="ECO:0000313" key="8">
    <source>
        <dbReference type="EMBL" id="MDO6577216.1"/>
    </source>
</evidence>
<keyword evidence="4 7" id="KW-1133">Transmembrane helix</keyword>
<comment type="subcellular location">
    <subcellularLocation>
        <location evidence="1">Membrane</location>
        <topology evidence="1">Multi-pass membrane protein</topology>
    </subcellularLocation>
</comment>
<dbReference type="GO" id="GO:0005412">
    <property type="term" value="F:D-glucose:sodium symporter activity"/>
    <property type="evidence" value="ECO:0007669"/>
    <property type="project" value="TreeGrafter"/>
</dbReference>
<keyword evidence="5 7" id="KW-0472">Membrane</keyword>
<feature type="transmembrane region" description="Helical" evidence="7">
    <location>
        <begin position="6"/>
        <end position="22"/>
    </location>
</feature>
<feature type="transmembrane region" description="Helical" evidence="7">
    <location>
        <begin position="181"/>
        <end position="201"/>
    </location>
</feature>
<dbReference type="PANTHER" id="PTHR11819:SF195">
    <property type="entry name" value="SODIUM_GLUCOSE COTRANSPORTER 4"/>
    <property type="match status" value="1"/>
</dbReference>
<feature type="transmembrane region" description="Helical" evidence="7">
    <location>
        <begin position="400"/>
        <end position="421"/>
    </location>
</feature>
<evidence type="ECO:0000256" key="3">
    <source>
        <dbReference type="ARBA" id="ARBA00022692"/>
    </source>
</evidence>
<protein>
    <submittedName>
        <fullName evidence="8">Transporter</fullName>
    </submittedName>
</protein>
<dbReference type="InterPro" id="IPR038377">
    <property type="entry name" value="Na/Glc_symporter_sf"/>
</dbReference>
<dbReference type="EMBL" id="JAUOQI010000004">
    <property type="protein sequence ID" value="MDO6577216.1"/>
    <property type="molecule type" value="Genomic_DNA"/>
</dbReference>
<feature type="transmembrane region" description="Helical" evidence="7">
    <location>
        <begin position="556"/>
        <end position="574"/>
    </location>
</feature>
<name>A0AAW7Z3T6_9ALTE</name>